<keyword evidence="6 8" id="KW-0472">Membrane</keyword>
<evidence type="ECO:0000256" key="4">
    <source>
        <dbReference type="ARBA" id="ARBA00022692"/>
    </source>
</evidence>
<keyword evidence="3" id="KW-1003">Cell membrane</keyword>
<dbReference type="STRING" id="1387277.SAMN06295998_10920"/>
<evidence type="ECO:0000313" key="10">
    <source>
        <dbReference type="Proteomes" id="UP000192330"/>
    </source>
</evidence>
<dbReference type="Pfam" id="PF02472">
    <property type="entry name" value="ExbD"/>
    <property type="match status" value="1"/>
</dbReference>
<dbReference type="EMBL" id="FWYD01000009">
    <property type="protein sequence ID" value="SMC88369.1"/>
    <property type="molecule type" value="Genomic_DNA"/>
</dbReference>
<proteinExistence type="inferred from homology"/>
<evidence type="ECO:0000256" key="3">
    <source>
        <dbReference type="ARBA" id="ARBA00022475"/>
    </source>
</evidence>
<evidence type="ECO:0000256" key="1">
    <source>
        <dbReference type="ARBA" id="ARBA00004162"/>
    </source>
</evidence>
<organism evidence="9 10">
    <name type="scientific">Primorskyibacter flagellatus</name>
    <dbReference type="NCBI Taxonomy" id="1387277"/>
    <lineage>
        <taxon>Bacteria</taxon>
        <taxon>Pseudomonadati</taxon>
        <taxon>Pseudomonadota</taxon>
        <taxon>Alphaproteobacteria</taxon>
        <taxon>Rhodobacterales</taxon>
        <taxon>Roseobacteraceae</taxon>
        <taxon>Primorskyibacter</taxon>
    </lineage>
</organism>
<dbReference type="AlphaFoldDB" id="A0A1W2CT03"/>
<evidence type="ECO:0000313" key="9">
    <source>
        <dbReference type="EMBL" id="SMC88369.1"/>
    </source>
</evidence>
<evidence type="ECO:0000256" key="6">
    <source>
        <dbReference type="ARBA" id="ARBA00023136"/>
    </source>
</evidence>
<evidence type="ECO:0000256" key="8">
    <source>
        <dbReference type="SAM" id="Phobius"/>
    </source>
</evidence>
<keyword evidence="7" id="KW-0653">Protein transport</keyword>
<name>A0A1W2CT03_9RHOB</name>
<dbReference type="Proteomes" id="UP000192330">
    <property type="component" value="Unassembled WGS sequence"/>
</dbReference>
<dbReference type="GO" id="GO:0005886">
    <property type="term" value="C:plasma membrane"/>
    <property type="evidence" value="ECO:0007669"/>
    <property type="project" value="UniProtKB-SubCell"/>
</dbReference>
<accession>A0A1W2CT03</accession>
<comment type="similarity">
    <text evidence="2 7">Belongs to the ExbD/TolR family.</text>
</comment>
<keyword evidence="5 8" id="KW-1133">Transmembrane helix</keyword>
<dbReference type="InterPro" id="IPR003400">
    <property type="entry name" value="ExbD"/>
</dbReference>
<evidence type="ECO:0000256" key="5">
    <source>
        <dbReference type="ARBA" id="ARBA00022989"/>
    </source>
</evidence>
<dbReference type="GO" id="GO:0022857">
    <property type="term" value="F:transmembrane transporter activity"/>
    <property type="evidence" value="ECO:0007669"/>
    <property type="project" value="InterPro"/>
</dbReference>
<keyword evidence="10" id="KW-1185">Reference proteome</keyword>
<evidence type="ECO:0000256" key="2">
    <source>
        <dbReference type="ARBA" id="ARBA00005811"/>
    </source>
</evidence>
<feature type="transmembrane region" description="Helical" evidence="8">
    <location>
        <begin position="20"/>
        <end position="38"/>
    </location>
</feature>
<sequence>MTRLLPPTPRRATCEPVVPMINVVFLLLIFFLMTASLTPPDPLPLTLPQSASETAAEQGNTLYLASDGRIAFGTLRGAEAETAAASGASVLLRADRDAPAQALAALLTRLTRLGVQQVSVVTEAAP</sequence>
<protein>
    <submittedName>
        <fullName evidence="9">Outer membrane transport energization protein ExbD</fullName>
    </submittedName>
</protein>
<dbReference type="GO" id="GO:0015031">
    <property type="term" value="P:protein transport"/>
    <property type="evidence" value="ECO:0007669"/>
    <property type="project" value="UniProtKB-KW"/>
</dbReference>
<dbReference type="PANTHER" id="PTHR30558">
    <property type="entry name" value="EXBD MEMBRANE COMPONENT OF PMF-DRIVEN MACROMOLECULE IMPORT SYSTEM"/>
    <property type="match status" value="1"/>
</dbReference>
<keyword evidence="4 7" id="KW-0812">Transmembrane</keyword>
<evidence type="ECO:0000256" key="7">
    <source>
        <dbReference type="RuleBase" id="RU003879"/>
    </source>
</evidence>
<comment type="subcellular location">
    <subcellularLocation>
        <location evidence="1">Cell membrane</location>
        <topology evidence="1">Single-pass membrane protein</topology>
    </subcellularLocation>
    <subcellularLocation>
        <location evidence="7">Cell membrane</location>
        <topology evidence="7">Single-pass type II membrane protein</topology>
    </subcellularLocation>
</comment>
<reference evidence="9 10" key="1">
    <citation type="submission" date="2017-04" db="EMBL/GenBank/DDBJ databases">
        <authorList>
            <person name="Afonso C.L."/>
            <person name="Miller P.J."/>
            <person name="Scott M.A."/>
            <person name="Spackman E."/>
            <person name="Goraichik I."/>
            <person name="Dimitrov K.M."/>
            <person name="Suarez D.L."/>
            <person name="Swayne D.E."/>
        </authorList>
    </citation>
    <scope>NUCLEOTIDE SEQUENCE [LARGE SCALE GENOMIC DNA]</scope>
    <source>
        <strain evidence="9 10">CGMCC 1.12644</strain>
    </source>
</reference>
<keyword evidence="7" id="KW-0813">Transport</keyword>
<dbReference type="RefSeq" id="WP_084353303.1">
    <property type="nucleotide sequence ID" value="NZ_FWYD01000009.1"/>
</dbReference>
<gene>
    <name evidence="9" type="ORF">SAMN06295998_10920</name>
</gene>